<name>A0A0F9G698_9ZZZZ</name>
<proteinExistence type="predicted"/>
<feature type="transmembrane region" description="Helical" evidence="1">
    <location>
        <begin position="12"/>
        <end position="33"/>
    </location>
</feature>
<dbReference type="AlphaFoldDB" id="A0A0F9G698"/>
<protein>
    <submittedName>
        <fullName evidence="2">Uncharacterized protein</fullName>
    </submittedName>
</protein>
<reference evidence="2" key="1">
    <citation type="journal article" date="2015" name="Nature">
        <title>Complex archaea that bridge the gap between prokaryotes and eukaryotes.</title>
        <authorList>
            <person name="Spang A."/>
            <person name="Saw J.H."/>
            <person name="Jorgensen S.L."/>
            <person name="Zaremba-Niedzwiedzka K."/>
            <person name="Martijn J."/>
            <person name="Lind A.E."/>
            <person name="van Eijk R."/>
            <person name="Schleper C."/>
            <person name="Guy L."/>
            <person name="Ettema T.J."/>
        </authorList>
    </citation>
    <scope>NUCLEOTIDE SEQUENCE</scope>
</reference>
<feature type="transmembrane region" description="Helical" evidence="1">
    <location>
        <begin position="53"/>
        <end position="71"/>
    </location>
</feature>
<gene>
    <name evidence="2" type="ORF">LCGC14_1949300</name>
</gene>
<keyword evidence="1" id="KW-0812">Transmembrane</keyword>
<organism evidence="2">
    <name type="scientific">marine sediment metagenome</name>
    <dbReference type="NCBI Taxonomy" id="412755"/>
    <lineage>
        <taxon>unclassified sequences</taxon>
        <taxon>metagenomes</taxon>
        <taxon>ecological metagenomes</taxon>
    </lineage>
</organism>
<accession>A0A0F9G698</accession>
<evidence type="ECO:0000313" key="2">
    <source>
        <dbReference type="EMBL" id="KKL85981.1"/>
    </source>
</evidence>
<dbReference type="EMBL" id="LAZR01021249">
    <property type="protein sequence ID" value="KKL85981.1"/>
    <property type="molecule type" value="Genomic_DNA"/>
</dbReference>
<evidence type="ECO:0000256" key="1">
    <source>
        <dbReference type="SAM" id="Phobius"/>
    </source>
</evidence>
<comment type="caution">
    <text evidence="2">The sequence shown here is derived from an EMBL/GenBank/DDBJ whole genome shotgun (WGS) entry which is preliminary data.</text>
</comment>
<sequence length="74" mass="8457">MKGFWKIWDCLAVAWLLILSTSLVAPFLVNYWGHGLPVANFTFNDYGEAGLESIVFPIWIVMGLVTLIRMLRKL</sequence>
<keyword evidence="1" id="KW-1133">Transmembrane helix</keyword>
<keyword evidence="1" id="KW-0472">Membrane</keyword>